<dbReference type="Pfam" id="PF00550">
    <property type="entry name" value="PP-binding"/>
    <property type="match status" value="1"/>
</dbReference>
<accession>A0ABV0JBP5</accession>
<dbReference type="Gene3D" id="1.10.1200.10">
    <property type="entry name" value="ACP-like"/>
    <property type="match status" value="1"/>
</dbReference>
<organism evidence="6 7">
    <name type="scientific">Trichocoleus desertorum GB2-A4</name>
    <dbReference type="NCBI Taxonomy" id="2933944"/>
    <lineage>
        <taxon>Bacteria</taxon>
        <taxon>Bacillati</taxon>
        <taxon>Cyanobacteriota</taxon>
        <taxon>Cyanophyceae</taxon>
        <taxon>Leptolyngbyales</taxon>
        <taxon>Trichocoleusaceae</taxon>
        <taxon>Trichocoleus</taxon>
    </lineage>
</organism>
<dbReference type="InterPro" id="IPR009081">
    <property type="entry name" value="PP-bd_ACP"/>
</dbReference>
<dbReference type="Gene3D" id="3.30.300.30">
    <property type="match status" value="1"/>
</dbReference>
<dbReference type="SUPFAM" id="SSF52777">
    <property type="entry name" value="CoA-dependent acyltransferases"/>
    <property type="match status" value="4"/>
</dbReference>
<dbReference type="PROSITE" id="PS00012">
    <property type="entry name" value="PHOSPHOPANTETHEINE"/>
    <property type="match status" value="1"/>
</dbReference>
<dbReference type="EMBL" id="JAMPKM010000013">
    <property type="protein sequence ID" value="MEP0819195.1"/>
    <property type="molecule type" value="Genomic_DNA"/>
</dbReference>
<dbReference type="Gene3D" id="2.30.38.10">
    <property type="entry name" value="Luciferase, Domain 3"/>
    <property type="match status" value="1"/>
</dbReference>
<dbReference type="Proteomes" id="UP001464891">
    <property type="component" value="Unassembled WGS sequence"/>
</dbReference>
<dbReference type="InterPro" id="IPR036736">
    <property type="entry name" value="ACP-like_sf"/>
</dbReference>
<evidence type="ECO:0000256" key="4">
    <source>
        <dbReference type="ARBA" id="ARBA00023194"/>
    </source>
</evidence>
<feature type="domain" description="Carrier" evidence="5">
    <location>
        <begin position="985"/>
        <end position="1059"/>
    </location>
</feature>
<evidence type="ECO:0000256" key="3">
    <source>
        <dbReference type="ARBA" id="ARBA00022553"/>
    </source>
</evidence>
<keyword evidence="4" id="KW-0045">Antibiotic biosynthesis</keyword>
<dbReference type="InterPro" id="IPR010060">
    <property type="entry name" value="NRPS_synth"/>
</dbReference>
<dbReference type="InterPro" id="IPR006162">
    <property type="entry name" value="Ppantetheine_attach_site"/>
</dbReference>
<evidence type="ECO:0000313" key="7">
    <source>
        <dbReference type="Proteomes" id="UP001464891"/>
    </source>
</evidence>
<name>A0ABV0JBP5_9CYAN</name>
<evidence type="ECO:0000313" key="6">
    <source>
        <dbReference type="EMBL" id="MEP0819195.1"/>
    </source>
</evidence>
<dbReference type="Pfam" id="PF00668">
    <property type="entry name" value="Condensation"/>
    <property type="match status" value="2"/>
</dbReference>
<dbReference type="InterPro" id="IPR010071">
    <property type="entry name" value="AA_adenyl_dom"/>
</dbReference>
<dbReference type="InterPro" id="IPR020845">
    <property type="entry name" value="AMP-binding_CS"/>
</dbReference>
<dbReference type="Pfam" id="PF13193">
    <property type="entry name" value="AMP-binding_C"/>
    <property type="match status" value="1"/>
</dbReference>
<dbReference type="PANTHER" id="PTHR45398:SF1">
    <property type="entry name" value="ENZYME, PUTATIVE (JCVI)-RELATED"/>
    <property type="match status" value="1"/>
</dbReference>
<dbReference type="SMART" id="SM00823">
    <property type="entry name" value="PKS_PP"/>
    <property type="match status" value="1"/>
</dbReference>
<dbReference type="Pfam" id="PF00501">
    <property type="entry name" value="AMP-binding"/>
    <property type="match status" value="1"/>
</dbReference>
<keyword evidence="2" id="KW-0596">Phosphopantetheine</keyword>
<dbReference type="InterPro" id="IPR001242">
    <property type="entry name" value="Condensation_dom"/>
</dbReference>
<dbReference type="InterPro" id="IPR020806">
    <property type="entry name" value="PKS_PP-bd"/>
</dbReference>
<evidence type="ECO:0000259" key="5">
    <source>
        <dbReference type="PROSITE" id="PS50075"/>
    </source>
</evidence>
<dbReference type="NCBIfam" id="TIGR01720">
    <property type="entry name" value="NRPS-para261"/>
    <property type="match status" value="1"/>
</dbReference>
<keyword evidence="7" id="KW-1185">Reference proteome</keyword>
<evidence type="ECO:0000256" key="2">
    <source>
        <dbReference type="ARBA" id="ARBA00022450"/>
    </source>
</evidence>
<dbReference type="Gene3D" id="3.40.50.980">
    <property type="match status" value="2"/>
</dbReference>
<dbReference type="Gene3D" id="3.30.559.10">
    <property type="entry name" value="Chloramphenicol acetyltransferase-like domain"/>
    <property type="match status" value="2"/>
</dbReference>
<comment type="cofactor">
    <cofactor evidence="1">
        <name>pantetheine 4'-phosphate</name>
        <dbReference type="ChEBI" id="CHEBI:47942"/>
    </cofactor>
</comment>
<proteinExistence type="predicted"/>
<dbReference type="PROSITE" id="PS50075">
    <property type="entry name" value="CARRIER"/>
    <property type="match status" value="1"/>
</dbReference>
<dbReference type="SUPFAM" id="SSF56801">
    <property type="entry name" value="Acetyl-CoA synthetase-like"/>
    <property type="match status" value="1"/>
</dbReference>
<dbReference type="PANTHER" id="PTHR45398">
    <property type="match status" value="1"/>
</dbReference>
<dbReference type="InterPro" id="IPR000873">
    <property type="entry name" value="AMP-dep_synth/lig_dom"/>
</dbReference>
<dbReference type="RefSeq" id="WP_190442885.1">
    <property type="nucleotide sequence ID" value="NZ_JAMPKM010000013.1"/>
</dbReference>
<dbReference type="NCBIfam" id="TIGR01733">
    <property type="entry name" value="AA-adenyl-dom"/>
    <property type="match status" value="1"/>
</dbReference>
<dbReference type="InterPro" id="IPR025110">
    <property type="entry name" value="AMP-bd_C"/>
</dbReference>
<comment type="caution">
    <text evidence="6">The sequence shown here is derived from an EMBL/GenBank/DDBJ whole genome shotgun (WGS) entry which is preliminary data.</text>
</comment>
<keyword evidence="3" id="KW-0597">Phosphoprotein</keyword>
<dbReference type="InterPro" id="IPR045851">
    <property type="entry name" value="AMP-bd_C_sf"/>
</dbReference>
<gene>
    <name evidence="6" type="ORF">NC998_19015</name>
</gene>
<protein>
    <submittedName>
        <fullName evidence="6">Non-ribosomal peptide synthetase</fullName>
    </submittedName>
</protein>
<dbReference type="CDD" id="cd19534">
    <property type="entry name" value="E_NRPS"/>
    <property type="match status" value="1"/>
</dbReference>
<dbReference type="InterPro" id="IPR023213">
    <property type="entry name" value="CAT-like_dom_sf"/>
</dbReference>
<evidence type="ECO:0000256" key="1">
    <source>
        <dbReference type="ARBA" id="ARBA00001957"/>
    </source>
</evidence>
<dbReference type="Gene3D" id="3.30.559.30">
    <property type="entry name" value="Nonribosomal peptide synthetase, condensation domain"/>
    <property type="match status" value="2"/>
</dbReference>
<dbReference type="SUPFAM" id="SSF47336">
    <property type="entry name" value="ACP-like"/>
    <property type="match status" value="1"/>
</dbReference>
<reference evidence="6 7" key="1">
    <citation type="submission" date="2022-04" db="EMBL/GenBank/DDBJ databases">
        <title>Positive selection, recombination, and allopatry shape intraspecific diversity of widespread and dominant cyanobacteria.</title>
        <authorList>
            <person name="Wei J."/>
            <person name="Shu W."/>
            <person name="Hu C."/>
        </authorList>
    </citation>
    <scope>NUCLEOTIDE SEQUENCE [LARGE SCALE GENOMIC DNA]</scope>
    <source>
        <strain evidence="6 7">GB2-A4</strain>
    </source>
</reference>
<dbReference type="PROSITE" id="PS00455">
    <property type="entry name" value="AMP_BINDING"/>
    <property type="match status" value="1"/>
</dbReference>
<dbReference type="CDD" id="cd05930">
    <property type="entry name" value="A_NRPS"/>
    <property type="match status" value="1"/>
</dbReference>
<sequence>MQQLTQPSTNLEGYELSPQQKHLWIVHQLTGANAVQPYRVQAAISISGAIDPITFQLALRDVIDRYEILRTTFQLVPGLDLPLQVIQETPTEAIATLDWNHLSEPDQAVELKRLWQQWQAQNLPLGQSLQWCLIRQSSEQHCLMLSLSALCGDAATLKNLVQEIVQQYAVCLQASPSLEAEEPLQYADLATWQNELLQENSATPNYWRKLDDAGLETLSLPVQPAERYAALQPEKLTWTVPSVLVDQMGSDAIADALLTAWQVLLWRLTGQEALTLGVSLDGRNYEELEPAIGLLARTLPLSSQLRPDLTFQQALKQVQATRQEMALHQDAFVCAQGLPIQNAGLESRVLPLAFEFIDQSDVWETAGIRYAIAQVESCTDYFWIKLCGIQRTDGLTAELHYNATQFTAIDMQRLFEELQTLLTRAIQAPDTAIAQLEILSPAEREQLLVKFNQTATDLPPFECLTPWFEAQVCRTSDEIAVIFGDRQLTYFQLNAQANQLAHYLRSQGVGADTLVGLCVERSLEMVVALLGILKAGGAYVPIDPGYPRDRIAFILSDTQTPLLLTQSHLLSKLPATQTPIFCLDRDWQTVATSPTENLDAVTEPDYLAYVIYTSGSTGQPKGALIHHRGLTNYLNWAIQAYEVAQGEGSLVHSSLAFDLTVTSLWSPLLVGRSVELLPDDPSLETLRDALVRRKNLSLVKITPAHLGVLSQQLFPEQVRGCTRRFIIGGENLTAESLSFWRQAAPETLLVNEYGPTETVVGCCVYTVAPDDPEAGSVPIGRPIANTQLYILDEQLQPVPIGVVGELFIGGTGLARGYLNRPELTAERFIPNPLALPHPSHPSLLTPHSSLVYKTGDLARYRPDGTLEYLGRTDHQVKLKGFRIELGEIETVLRQHPEVQDAIALVHTNTSGQQRLVAYVVPESPAETVTSETLRSHLQARLPEYMVPAICISVAAFPLTANGKVDRRALPNPETQTQNRQAQFVAPTTPAEAKLAEIWAQLLRLERVDIHENFFELGGDSILSIQMTARANQAGLRITPKQVFEHQTIAKLAAIAAPATAVIAEQGKITGALPFTPIQHWFFEQDIAEAHHWNQSLLLEVQKPLTPEALQQIVTHLIQHHDVLRSQFTQTGNAWTAAHADQDIPAPVTVVDLLGEAEIVQRQKITAIASELQAELQLDQAPLMQVALFQLGINQPSSLLIVVHHLLIDGVSWRILLEDFQTAYAQLQQQQPIQLPAKTTSFQQWGEALQTYARSQTLQQEQSFWLNQARQSQQHDASLPVDDPHGENTIRRSQTITLTLTAEETQVLLRDLSTKHQVQIQEVLLTALTQTLTAWTGKSALWVDLEGHGREEISEAIDLSRTVGWFTAIFPCLLRYKPQDALSLIKSIQTQLRQVPNNGIGYGILRYLSQEAELQAAPHPQVCFNYLGQTDATFNTASLFRPAQESMGASRSPQGQRSHLLEINCIIAEQQLRVHWTFSNAIHQAPTIENLTQQFQENLRSLLSLAQQTQSAPSFSAANLSGSDLQKLMAQLQSGKKR</sequence>